<feature type="domain" description="IC97/Casc1 N-terminal" evidence="4">
    <location>
        <begin position="302"/>
        <end position="470"/>
    </location>
</feature>
<comment type="caution">
    <text evidence="5">The sequence shown here is derived from an EMBL/GenBank/DDBJ whole genome shotgun (WGS) entry which is preliminary data.</text>
</comment>
<organism evidence="5 6">
    <name type="scientific">Pogonophryne albipinna</name>
    <dbReference type="NCBI Taxonomy" id="1090488"/>
    <lineage>
        <taxon>Eukaryota</taxon>
        <taxon>Metazoa</taxon>
        <taxon>Chordata</taxon>
        <taxon>Craniata</taxon>
        <taxon>Vertebrata</taxon>
        <taxon>Euteleostomi</taxon>
        <taxon>Actinopterygii</taxon>
        <taxon>Neopterygii</taxon>
        <taxon>Teleostei</taxon>
        <taxon>Neoteleostei</taxon>
        <taxon>Acanthomorphata</taxon>
        <taxon>Eupercaria</taxon>
        <taxon>Perciformes</taxon>
        <taxon>Notothenioidei</taxon>
        <taxon>Pogonophryne</taxon>
    </lineage>
</organism>
<sequence>MSYDDNGDWTVVDYRRGRDKRCGFNGPQENYSRNRYYQPDDRQYYNRQRSNGRQLSNGQRFNDRQRSDDQQQSYASITRAGPRTYGDTSSRQRYKEPGYKPPFFEPRFPTENQKEKYRYNSVRATKENHNNKKFNTQYKYNKYTQKQSSGEKTTNPLDVASSWAKRNLGRRLQDETLVQTAALLTSEIVDRTVATPAQPEQNAPAPHTSPTKTVNTTTTMTDPKVDCPPILEVETEYLIPPSTVLTSPAPKSQRTRRLPRLTPRDKRVLIKTPQPPAHVPPPPFNTCVVTEEDSIFDLSLEELENALDQDRREGELNELRHLLEENHTAVTTWKTDAEEKAKACWDRYLHCDGSPDPAVQKDVNTYISLWREDPRVNMTLVLKQCTLALKLAEELEGLIRDNTDPKEGLKYQEGFILLQELIHHKHLLTTDEILQTAGANIDTETGNMQTVVKDDNITLCLWANLKKNSRFKGLHFEEAGLGFELPKQLAVSNIAVRILHTRYDHLSTLARMADLRINTPLPRSLAGGEEVPAEIPEQGETKREGGAVEDIEAQQQQTVDEEVQSIQGHEGRKSAASVQSRKSSPQPPEGRGSRIETQMEALGAEGESTSPLGQRTVMDSSERVQTVDLLQYTPLGGVFYYNVFHLPPQAHQVNGWEIRQLLDKGLQVFPYPEEKSHSEETEAVTCPPVGVSVTLPDFVVFLETPQVARWDSPGKQWRMDGITDVSYEEAEAKISFKMDSFQALVLMQETYANLPFLSWELRPQGQDSALFTVNGALIDLSITIQGDQCMLQSDQESGLSHLKGKWMSGPDLQRAMLNAGINIFVNEYTDKYVSTCAKDPLTEHAAYEQMALFTSACAFSWSKWNAKCGAEHLVMQVCEHWGPDSVPKGSWSLYLLGAQRSQKLEITEQSEAFSPDLYPGGEFHSTFIHMLQDDMSPEGVERPRGSSCLFVDTVQSLLCATRPLMYS</sequence>
<reference evidence="5" key="1">
    <citation type="submission" date="2022-11" db="EMBL/GenBank/DDBJ databases">
        <title>Chromosome-level genome of Pogonophryne albipinna.</title>
        <authorList>
            <person name="Jo E."/>
        </authorList>
    </citation>
    <scope>NUCLEOTIDE SEQUENCE</scope>
    <source>
        <strain evidence="5">SGF0006</strain>
        <tissue evidence="5">Muscle</tissue>
    </source>
</reference>
<dbReference type="InterPro" id="IPR023247">
    <property type="entry name" value="IC97/Dnai7-like"/>
</dbReference>
<evidence type="ECO:0000313" key="6">
    <source>
        <dbReference type="Proteomes" id="UP001219934"/>
    </source>
</evidence>
<dbReference type="EMBL" id="JAPTMU010000022">
    <property type="protein sequence ID" value="KAJ4924551.1"/>
    <property type="molecule type" value="Genomic_DNA"/>
</dbReference>
<dbReference type="AlphaFoldDB" id="A0AAD6F7Q6"/>
<dbReference type="GO" id="GO:0005930">
    <property type="term" value="C:axoneme"/>
    <property type="evidence" value="ECO:0007669"/>
    <property type="project" value="TreeGrafter"/>
</dbReference>
<dbReference type="PANTHER" id="PTHR20929">
    <property type="entry name" value="LUNG ADENOMA SUSCEPTIBILITY 1-RELATED"/>
    <property type="match status" value="1"/>
</dbReference>
<dbReference type="GO" id="GO:0008017">
    <property type="term" value="F:microtubule binding"/>
    <property type="evidence" value="ECO:0007669"/>
    <property type="project" value="TreeGrafter"/>
</dbReference>
<feature type="region of interest" description="Disordered" evidence="3">
    <location>
        <begin position="522"/>
        <end position="593"/>
    </location>
</feature>
<feature type="region of interest" description="Disordered" evidence="3">
    <location>
        <begin position="18"/>
        <end position="108"/>
    </location>
</feature>
<feature type="region of interest" description="Disordered" evidence="3">
    <location>
        <begin position="196"/>
        <end position="225"/>
    </location>
</feature>
<evidence type="ECO:0000259" key="4">
    <source>
        <dbReference type="Pfam" id="PF15927"/>
    </source>
</evidence>
<comment type="similarity">
    <text evidence="1">Belongs to the DNAI7 family.</text>
</comment>
<dbReference type="Pfam" id="PF15927">
    <property type="entry name" value="Casc1_N"/>
    <property type="match status" value="1"/>
</dbReference>
<accession>A0AAD6F7Q6</accession>
<dbReference type="PRINTS" id="PR02043">
    <property type="entry name" value="CANCERSCCP1"/>
</dbReference>
<evidence type="ECO:0000256" key="2">
    <source>
        <dbReference type="ARBA" id="ARBA00024414"/>
    </source>
</evidence>
<gene>
    <name evidence="5" type="ORF">JOQ06_003506</name>
</gene>
<feature type="compositionally biased region" description="Polar residues" evidence="3">
    <location>
        <begin position="45"/>
        <end position="60"/>
    </location>
</feature>
<dbReference type="InterPro" id="IPR031826">
    <property type="entry name" value="IC97/Casc1_N"/>
</dbReference>
<protein>
    <recommendedName>
        <fullName evidence="2">Dynein axonemal intermediate chain 7</fullName>
    </recommendedName>
</protein>
<keyword evidence="6" id="KW-1185">Reference proteome</keyword>
<proteinExistence type="inferred from homology"/>
<dbReference type="Proteomes" id="UP001219934">
    <property type="component" value="Unassembled WGS sequence"/>
</dbReference>
<evidence type="ECO:0000256" key="3">
    <source>
        <dbReference type="SAM" id="MobiDB-lite"/>
    </source>
</evidence>
<dbReference type="GO" id="GO:0048487">
    <property type="term" value="F:beta-tubulin binding"/>
    <property type="evidence" value="ECO:0007669"/>
    <property type="project" value="TreeGrafter"/>
</dbReference>
<evidence type="ECO:0000313" key="5">
    <source>
        <dbReference type="EMBL" id="KAJ4924551.1"/>
    </source>
</evidence>
<evidence type="ECO:0000256" key="1">
    <source>
        <dbReference type="ARBA" id="ARBA00024332"/>
    </source>
</evidence>
<feature type="compositionally biased region" description="Low complexity" evidence="3">
    <location>
        <begin position="208"/>
        <end position="221"/>
    </location>
</feature>
<name>A0AAD6F7Q6_9TELE</name>
<dbReference type="PANTHER" id="PTHR20929:SF11">
    <property type="entry name" value="DYNEIN AXONEMAL INTERMEDIATE CHAIN 7"/>
    <property type="match status" value="1"/>
</dbReference>